<protein>
    <submittedName>
        <fullName evidence="4">Extracellular solute-binding protein</fullName>
    </submittedName>
</protein>
<dbReference type="PROSITE" id="PS51257">
    <property type="entry name" value="PROKAR_LIPOPROTEIN"/>
    <property type="match status" value="1"/>
</dbReference>
<dbReference type="Proteomes" id="UP000285839">
    <property type="component" value="Unassembled WGS sequence"/>
</dbReference>
<dbReference type="InterPro" id="IPR050490">
    <property type="entry name" value="Bact_solute-bd_prot1"/>
</dbReference>
<organism evidence="4 9">
    <name type="scientific">Blautia obeum</name>
    <dbReference type="NCBI Taxonomy" id="40520"/>
    <lineage>
        <taxon>Bacteria</taxon>
        <taxon>Bacillati</taxon>
        <taxon>Bacillota</taxon>
        <taxon>Clostridia</taxon>
        <taxon>Lachnospirales</taxon>
        <taxon>Lachnospiraceae</taxon>
        <taxon>Blautia</taxon>
    </lineage>
</organism>
<reference evidence="8 9" key="1">
    <citation type="submission" date="2018-08" db="EMBL/GenBank/DDBJ databases">
        <title>A genome reference for cultivated species of the human gut microbiota.</title>
        <authorList>
            <person name="Zou Y."/>
            <person name="Xue W."/>
            <person name="Luo G."/>
        </authorList>
    </citation>
    <scope>NUCLEOTIDE SEQUENCE [LARGE SCALE GENOMIC DNA]</scope>
    <source>
        <strain evidence="3 12">AF25-21</strain>
        <strain evidence="7 13">AF37-6AC</strain>
        <strain evidence="6 11">AF39-4</strain>
        <strain evidence="5 10">AM22-9LB</strain>
        <strain evidence="4 9">AM37-4AC</strain>
        <strain evidence="2 8">OM06-11AA</strain>
    </source>
</reference>
<dbReference type="Gene3D" id="3.40.190.10">
    <property type="entry name" value="Periplasmic binding protein-like II"/>
    <property type="match status" value="2"/>
</dbReference>
<feature type="signal peptide" evidence="1">
    <location>
        <begin position="1"/>
        <end position="22"/>
    </location>
</feature>
<evidence type="ECO:0000313" key="9">
    <source>
        <dbReference type="Proteomes" id="UP000265808"/>
    </source>
</evidence>
<dbReference type="Proteomes" id="UP000284220">
    <property type="component" value="Unassembled WGS sequence"/>
</dbReference>
<evidence type="ECO:0000313" key="11">
    <source>
        <dbReference type="Proteomes" id="UP000284267"/>
    </source>
</evidence>
<evidence type="ECO:0000313" key="2">
    <source>
        <dbReference type="EMBL" id="RGN04923.1"/>
    </source>
</evidence>
<evidence type="ECO:0000313" key="10">
    <source>
        <dbReference type="Proteomes" id="UP000284220"/>
    </source>
</evidence>
<dbReference type="PANTHER" id="PTHR43649:SF14">
    <property type="entry name" value="BLR3389 PROTEIN"/>
    <property type="match status" value="1"/>
</dbReference>
<dbReference type="EMBL" id="QSHL01000007">
    <property type="protein sequence ID" value="RHC05685.1"/>
    <property type="molecule type" value="Genomic_DNA"/>
</dbReference>
<gene>
    <name evidence="7" type="ORF">DW021_10140</name>
    <name evidence="6" type="ORF">DW040_12990</name>
    <name evidence="5" type="ORF">DW272_10775</name>
    <name evidence="4" type="ORF">DW859_11050</name>
    <name evidence="3" type="ORF">DWY46_07835</name>
    <name evidence="2" type="ORF">DXB81_08910</name>
</gene>
<dbReference type="EMBL" id="QRUH01000004">
    <property type="protein sequence ID" value="RGR49681.1"/>
    <property type="molecule type" value="Genomic_DNA"/>
</dbReference>
<evidence type="ECO:0000313" key="12">
    <source>
        <dbReference type="Proteomes" id="UP000285839"/>
    </source>
</evidence>
<evidence type="ECO:0000313" key="13">
    <source>
        <dbReference type="Proteomes" id="UP000285897"/>
    </source>
</evidence>
<dbReference type="Proteomes" id="UP000265808">
    <property type="component" value="Unassembled WGS sequence"/>
</dbReference>
<dbReference type="AlphaFoldDB" id="A0A395ZZT0"/>
<dbReference type="EMBL" id="QROE01000006">
    <property type="protein sequence ID" value="RHK93778.1"/>
    <property type="molecule type" value="Genomic_DNA"/>
</dbReference>
<dbReference type="Proteomes" id="UP000285897">
    <property type="component" value="Unassembled WGS sequence"/>
</dbReference>
<dbReference type="InterPro" id="IPR006059">
    <property type="entry name" value="SBP"/>
</dbReference>
<dbReference type="Pfam" id="PF01547">
    <property type="entry name" value="SBP_bac_1"/>
    <property type="match status" value="1"/>
</dbReference>
<dbReference type="EMBL" id="QRHZ01000005">
    <property type="protein sequence ID" value="RHG16764.1"/>
    <property type="molecule type" value="Genomic_DNA"/>
</dbReference>
<dbReference type="Proteomes" id="UP000284267">
    <property type="component" value="Unassembled WGS sequence"/>
</dbReference>
<evidence type="ECO:0000313" key="6">
    <source>
        <dbReference type="EMBL" id="RHK93778.1"/>
    </source>
</evidence>
<feature type="chain" id="PRO_5038302111" evidence="1">
    <location>
        <begin position="23"/>
        <end position="440"/>
    </location>
</feature>
<keyword evidence="1" id="KW-0732">Signal</keyword>
<sequence length="440" mass="48075">MKFKKMAAVALAGVTACATVPAAVPVFAADGYDHEAIENAGDITITMMVSGVATDNDFETEQLPALVKEKWPNVTLEVTKLPDDNYYTSLKTKLASGECPDIILTQPMYAGQNSCYALADAGYLASLNDLDNVKDRMDSLASVTYDGDVVTDTAGVSILGTYYNKDLFAQAGIESEPQTWDEFLEDCQKLQDAGIQPIVMGDKDQYVMQFGLYQLAADEIYSKNADFDTQVREGDASFTDEGTWDTVLEMYKTLYDKGYIDSSKSLGYGASQAITDFIDGKAAMTFDGSFNVTALTAEGAAGNFERGYFPLPGTDGTYTATCLSAGYSIYSKSEHVDECKELLDYWMDGESDLWDAYLASGKIIATYGNGADSAPNYDLFKPFVDMLNDGKAFYWCNQAWPAGTENEMLNLFSEMVGGQGTEIDDITEGMQDKFEDLLDE</sequence>
<evidence type="ECO:0000313" key="7">
    <source>
        <dbReference type="EMBL" id="RHL47400.1"/>
    </source>
</evidence>
<dbReference type="RefSeq" id="WP_117639645.1">
    <property type="nucleotide sequence ID" value="NZ_CABJDZ010000006.1"/>
</dbReference>
<evidence type="ECO:0000256" key="1">
    <source>
        <dbReference type="SAM" id="SignalP"/>
    </source>
</evidence>
<dbReference type="SUPFAM" id="SSF53850">
    <property type="entry name" value="Periplasmic binding protein-like II"/>
    <property type="match status" value="1"/>
</dbReference>
<dbReference type="EMBL" id="QSUB01000003">
    <property type="protein sequence ID" value="RGN04923.1"/>
    <property type="molecule type" value="Genomic_DNA"/>
</dbReference>
<name>A0A395ZZT0_9FIRM</name>
<comment type="caution">
    <text evidence="4">The sequence shown here is derived from an EMBL/GenBank/DDBJ whole genome shotgun (WGS) entry which is preliminary data.</text>
</comment>
<evidence type="ECO:0000313" key="5">
    <source>
        <dbReference type="EMBL" id="RHG16764.1"/>
    </source>
</evidence>
<proteinExistence type="predicted"/>
<dbReference type="Proteomes" id="UP000261222">
    <property type="component" value="Unassembled WGS sequence"/>
</dbReference>
<accession>A0A395ZZT0</accession>
<dbReference type="PANTHER" id="PTHR43649">
    <property type="entry name" value="ARABINOSE-BINDING PROTEIN-RELATED"/>
    <property type="match status" value="1"/>
</dbReference>
<evidence type="ECO:0000313" key="8">
    <source>
        <dbReference type="Proteomes" id="UP000261222"/>
    </source>
</evidence>
<evidence type="ECO:0000313" key="3">
    <source>
        <dbReference type="EMBL" id="RGR49681.1"/>
    </source>
</evidence>
<dbReference type="EMBL" id="QROS01000006">
    <property type="protein sequence ID" value="RHL47400.1"/>
    <property type="molecule type" value="Genomic_DNA"/>
</dbReference>
<evidence type="ECO:0000313" key="4">
    <source>
        <dbReference type="EMBL" id="RHC05685.1"/>
    </source>
</evidence>